<reference evidence="9" key="1">
    <citation type="submission" date="2020-04" db="EMBL/GenBank/DDBJ databases">
        <title>A desert anoxygenic phototrophic bacterium fixes CO2 using RubisCO under aerobic conditions.</title>
        <authorList>
            <person name="Tang K."/>
        </authorList>
    </citation>
    <scope>NUCLEOTIDE SEQUENCE [LARGE SCALE GENOMIC DNA]</scope>
    <source>
        <strain evidence="9">MIMtkB3</strain>
    </source>
</reference>
<comment type="similarity">
    <text evidence="2">Belongs to the MreD family.</text>
</comment>
<dbReference type="GO" id="GO:0008360">
    <property type="term" value="P:regulation of cell shape"/>
    <property type="evidence" value="ECO:0007669"/>
    <property type="project" value="UniProtKB-KW"/>
</dbReference>
<evidence type="ECO:0000256" key="5">
    <source>
        <dbReference type="ARBA" id="ARBA00022960"/>
    </source>
</evidence>
<protein>
    <submittedName>
        <fullName evidence="9">Rod shape-determining protein MreD</fullName>
    </submittedName>
</protein>
<keyword evidence="3" id="KW-1003">Cell membrane</keyword>
<feature type="transmembrane region" description="Helical" evidence="8">
    <location>
        <begin position="142"/>
        <end position="160"/>
    </location>
</feature>
<feature type="transmembrane region" description="Helical" evidence="8">
    <location>
        <begin position="107"/>
        <end position="136"/>
    </location>
</feature>
<organism evidence="9 10">
    <name type="scientific">Aerophototrophica crusticola</name>
    <dbReference type="NCBI Taxonomy" id="1709002"/>
    <lineage>
        <taxon>Bacteria</taxon>
        <taxon>Pseudomonadati</taxon>
        <taxon>Pseudomonadota</taxon>
        <taxon>Alphaproteobacteria</taxon>
        <taxon>Rhodospirillales</taxon>
        <taxon>Rhodospirillaceae</taxon>
        <taxon>Aerophototrophica</taxon>
    </lineage>
</organism>
<comment type="subcellular location">
    <subcellularLocation>
        <location evidence="1">Cell membrane</location>
        <topology evidence="1">Multi-pass membrane protein</topology>
    </subcellularLocation>
</comment>
<dbReference type="InterPro" id="IPR007227">
    <property type="entry name" value="Cell_shape_determining_MreD"/>
</dbReference>
<sequence length="169" mass="18690">MAVGVWNRLDQTARNMLPSGITVLLLLVGMAPVPLAGWSQVSPPYMLVSIFYWAVHRPDLLRPSLVFLIGVLADLLGGTPLGLTPLALMLSYWLLLTQRRFFLGTSFLMLWLGFTLVAAGYLLVQWLTFCVIQASLVEPKPVVVQALLTVALFPPLAALMQKLHRSYLS</sequence>
<evidence type="ECO:0000313" key="9">
    <source>
        <dbReference type="EMBL" id="QJE73518.1"/>
    </source>
</evidence>
<proteinExistence type="inferred from homology"/>
<dbReference type="Proteomes" id="UP000501891">
    <property type="component" value="Chromosome"/>
</dbReference>
<feature type="transmembrane region" description="Helical" evidence="8">
    <location>
        <begin position="21"/>
        <end position="41"/>
    </location>
</feature>
<dbReference type="Pfam" id="PF04093">
    <property type="entry name" value="MreD"/>
    <property type="match status" value="1"/>
</dbReference>
<keyword evidence="10" id="KW-1185">Reference proteome</keyword>
<keyword evidence="4 8" id="KW-0812">Transmembrane</keyword>
<feature type="transmembrane region" description="Helical" evidence="8">
    <location>
        <begin position="65"/>
        <end position="95"/>
    </location>
</feature>
<evidence type="ECO:0000256" key="8">
    <source>
        <dbReference type="SAM" id="Phobius"/>
    </source>
</evidence>
<evidence type="ECO:0000256" key="1">
    <source>
        <dbReference type="ARBA" id="ARBA00004651"/>
    </source>
</evidence>
<keyword evidence="5" id="KW-0133">Cell shape</keyword>
<gene>
    <name evidence="9" type="primary">mreD</name>
    <name evidence="9" type="ORF">HHL28_10820</name>
</gene>
<accession>A0A858R7Z5</accession>
<dbReference type="KEGG" id="acru:HHL28_10820"/>
<dbReference type="AlphaFoldDB" id="A0A858R7Z5"/>
<dbReference type="NCBIfam" id="TIGR03426">
    <property type="entry name" value="shape_MreD"/>
    <property type="match status" value="1"/>
</dbReference>
<name>A0A858R7Z5_9PROT</name>
<dbReference type="GO" id="GO:0005886">
    <property type="term" value="C:plasma membrane"/>
    <property type="evidence" value="ECO:0007669"/>
    <property type="project" value="UniProtKB-SubCell"/>
</dbReference>
<keyword evidence="7 8" id="KW-0472">Membrane</keyword>
<evidence type="ECO:0000256" key="4">
    <source>
        <dbReference type="ARBA" id="ARBA00022692"/>
    </source>
</evidence>
<evidence type="ECO:0000256" key="2">
    <source>
        <dbReference type="ARBA" id="ARBA00007776"/>
    </source>
</evidence>
<keyword evidence="6 8" id="KW-1133">Transmembrane helix</keyword>
<evidence type="ECO:0000256" key="7">
    <source>
        <dbReference type="ARBA" id="ARBA00023136"/>
    </source>
</evidence>
<dbReference type="EMBL" id="CP051775">
    <property type="protein sequence ID" value="QJE73518.1"/>
    <property type="molecule type" value="Genomic_DNA"/>
</dbReference>
<evidence type="ECO:0000256" key="3">
    <source>
        <dbReference type="ARBA" id="ARBA00022475"/>
    </source>
</evidence>
<evidence type="ECO:0000256" key="6">
    <source>
        <dbReference type="ARBA" id="ARBA00022989"/>
    </source>
</evidence>
<evidence type="ECO:0000313" key="10">
    <source>
        <dbReference type="Proteomes" id="UP000501891"/>
    </source>
</evidence>